<feature type="region of interest" description="Disordered" evidence="1">
    <location>
        <begin position="120"/>
        <end position="161"/>
    </location>
</feature>
<proteinExistence type="predicted"/>
<feature type="signal peptide" evidence="2">
    <location>
        <begin position="1"/>
        <end position="17"/>
    </location>
</feature>
<keyword evidence="4" id="KW-1185">Reference proteome</keyword>
<protein>
    <submittedName>
        <fullName evidence="3">Uncharacterized protein</fullName>
    </submittedName>
</protein>
<reference evidence="3 4" key="1">
    <citation type="journal article" date="2013" name="PLoS Genet.">
        <title>Comparative genome structure, secondary metabolite, and effector coding capacity across Cochliobolus pathogens.</title>
        <authorList>
            <person name="Condon B.J."/>
            <person name="Leng Y."/>
            <person name="Wu D."/>
            <person name="Bushley K.E."/>
            <person name="Ohm R.A."/>
            <person name="Otillar R."/>
            <person name="Martin J."/>
            <person name="Schackwitz W."/>
            <person name="Grimwood J."/>
            <person name="MohdZainudin N."/>
            <person name="Xue C."/>
            <person name="Wang R."/>
            <person name="Manning V.A."/>
            <person name="Dhillon B."/>
            <person name="Tu Z.J."/>
            <person name="Steffenson B.J."/>
            <person name="Salamov A."/>
            <person name="Sun H."/>
            <person name="Lowry S."/>
            <person name="LaButti K."/>
            <person name="Han J."/>
            <person name="Copeland A."/>
            <person name="Lindquist E."/>
            <person name="Barry K."/>
            <person name="Schmutz J."/>
            <person name="Baker S.E."/>
            <person name="Ciuffetti L.M."/>
            <person name="Grigoriev I.V."/>
            <person name="Zhong S."/>
            <person name="Turgeon B.G."/>
        </authorList>
    </citation>
    <scope>NUCLEOTIDE SEQUENCE [LARGE SCALE GENOMIC DNA]</scope>
    <source>
        <strain evidence="3 4">26-R-13</strain>
    </source>
</reference>
<feature type="compositionally biased region" description="Low complexity" evidence="1">
    <location>
        <begin position="120"/>
        <end position="154"/>
    </location>
</feature>
<evidence type="ECO:0000313" key="4">
    <source>
        <dbReference type="Proteomes" id="UP000053841"/>
    </source>
</evidence>
<dbReference type="RefSeq" id="XP_007716819.1">
    <property type="nucleotide sequence ID" value="XM_007718629.1"/>
</dbReference>
<gene>
    <name evidence="3" type="ORF">COCCADRAFT_8826</name>
</gene>
<dbReference type="GeneID" id="19152526"/>
<organism evidence="3 4">
    <name type="scientific">Cochliobolus carbonum (strain 26-R-13)</name>
    <name type="common">Maize leaf spot fungus</name>
    <name type="synonym">Bipolaris zeicola</name>
    <dbReference type="NCBI Taxonomy" id="930089"/>
    <lineage>
        <taxon>Eukaryota</taxon>
        <taxon>Fungi</taxon>
        <taxon>Dikarya</taxon>
        <taxon>Ascomycota</taxon>
        <taxon>Pezizomycotina</taxon>
        <taxon>Dothideomycetes</taxon>
        <taxon>Pleosporomycetidae</taxon>
        <taxon>Pleosporales</taxon>
        <taxon>Pleosporineae</taxon>
        <taxon>Pleosporaceae</taxon>
        <taxon>Bipolaris</taxon>
    </lineage>
</organism>
<dbReference type="eggNOG" id="ENOG502T16X">
    <property type="taxonomic scope" value="Eukaryota"/>
</dbReference>
<dbReference type="KEGG" id="bze:COCCADRAFT_8826"/>
<evidence type="ECO:0000256" key="1">
    <source>
        <dbReference type="SAM" id="MobiDB-lite"/>
    </source>
</evidence>
<dbReference type="EMBL" id="KI964781">
    <property type="protein sequence ID" value="EUC28874.1"/>
    <property type="molecule type" value="Genomic_DNA"/>
</dbReference>
<keyword evidence="2" id="KW-0732">Signal</keyword>
<feature type="chain" id="PRO_5004885230" evidence="2">
    <location>
        <begin position="18"/>
        <end position="182"/>
    </location>
</feature>
<accession>W6Y1J1</accession>
<evidence type="ECO:0000313" key="3">
    <source>
        <dbReference type="EMBL" id="EUC28874.1"/>
    </source>
</evidence>
<dbReference type="AlphaFoldDB" id="W6Y1J1"/>
<dbReference type="OrthoDB" id="5429002at2759"/>
<dbReference type="HOGENOM" id="CLU_1496763_0_0_1"/>
<dbReference type="Proteomes" id="UP000053841">
    <property type="component" value="Unassembled WGS sequence"/>
</dbReference>
<evidence type="ECO:0000256" key="2">
    <source>
        <dbReference type="SAM" id="SignalP"/>
    </source>
</evidence>
<name>W6Y1J1_COCC2</name>
<sequence>MRASIFVSTVAFALASAQNSSPSEDPAPQTAFLTQTNSLGVVTGMPPVDTSIANQPNAVTDQPAVVTSQPLPANIPAVGPGVYTLTLAGTGTGTAVNQTRTVTVSANNSTTVVLAPATTASGAGATGSGSSPSGASRSGSGSGSGASATGSGSRPDSTGAASNVKVAAGSLMGFGAFMAAFL</sequence>